<keyword evidence="3 7" id="KW-0812">Transmembrane</keyword>
<sequence>MTQLFPFKPVLLAMLKNKTGPLLVALQIALSLAILSNAVYLVNQRLSSSERSSGIGHEEQVFSLFVKNQKSGGHEEQLTAQKRQEQVMKSVPGLVSLARVNSIPMSQSGWNRSIAADRKQISPTGNAAIYISAGSLVKVWELQLLEGRDFTPEEFLEIDQSTARNSPDVAIVSKAMARALFPDASSYGGREFYFGTGDGAESVRIVGVVDTLQSAGAQDGVRGEMSVMQPARMTNDAYSGYTLRAAAGKREQVMQDVEKALRAASPEPLNIRMQAQTSIREDRYRNDKGLSWMLLTVCGLLIMITASGIVGMCSLWVTQRTKQVGIRRALGATRLHILMHFLTENLLISTLGIVLGCVLALGLNQLLVTQFDMRKLPLSYLLWSPLLFCLLGMAAALAPAWRAARIAPATATRSV</sequence>
<evidence type="ECO:0000313" key="11">
    <source>
        <dbReference type="Proteomes" id="UP000637632"/>
    </source>
</evidence>
<gene>
    <name evidence="10" type="ORF">H8K26_09850</name>
</gene>
<evidence type="ECO:0000256" key="6">
    <source>
        <dbReference type="ARBA" id="ARBA00038076"/>
    </source>
</evidence>
<feature type="transmembrane region" description="Helical" evidence="7">
    <location>
        <begin position="20"/>
        <end position="42"/>
    </location>
</feature>
<protein>
    <submittedName>
        <fullName evidence="10">FtsX-like permease family protein</fullName>
    </submittedName>
</protein>
<feature type="transmembrane region" description="Helical" evidence="7">
    <location>
        <begin position="290"/>
        <end position="317"/>
    </location>
</feature>
<evidence type="ECO:0000313" key="10">
    <source>
        <dbReference type="EMBL" id="MBC3811743.1"/>
    </source>
</evidence>
<proteinExistence type="inferred from homology"/>
<comment type="similarity">
    <text evidence="6">Belongs to the ABC-4 integral membrane protein family.</text>
</comment>
<name>A0ABR6XFQ4_9BURK</name>
<dbReference type="Pfam" id="PF02687">
    <property type="entry name" value="FtsX"/>
    <property type="match status" value="1"/>
</dbReference>
<evidence type="ECO:0000256" key="3">
    <source>
        <dbReference type="ARBA" id="ARBA00022692"/>
    </source>
</evidence>
<keyword evidence="5 7" id="KW-0472">Membrane</keyword>
<reference evidence="10 11" key="1">
    <citation type="submission" date="2020-08" db="EMBL/GenBank/DDBJ databases">
        <title>Novel species isolated from subtropical streams in China.</title>
        <authorList>
            <person name="Lu H."/>
        </authorList>
    </citation>
    <scope>NUCLEOTIDE SEQUENCE [LARGE SCALE GENOMIC DNA]</scope>
    <source>
        <strain evidence="10 11">CCTCC AB 2015119</strain>
    </source>
</reference>
<accession>A0ABR6XFQ4</accession>
<keyword evidence="11" id="KW-1185">Reference proteome</keyword>
<dbReference type="EMBL" id="JACOFT010000003">
    <property type="protein sequence ID" value="MBC3811743.1"/>
    <property type="molecule type" value="Genomic_DNA"/>
</dbReference>
<dbReference type="InterPro" id="IPR025857">
    <property type="entry name" value="MacB_PCD"/>
</dbReference>
<feature type="transmembrane region" description="Helical" evidence="7">
    <location>
        <begin position="380"/>
        <end position="401"/>
    </location>
</feature>
<organism evidence="10 11">
    <name type="scientific">Undibacterium aquatile</name>
    <dbReference type="NCBI Taxonomy" id="1537398"/>
    <lineage>
        <taxon>Bacteria</taxon>
        <taxon>Pseudomonadati</taxon>
        <taxon>Pseudomonadota</taxon>
        <taxon>Betaproteobacteria</taxon>
        <taxon>Burkholderiales</taxon>
        <taxon>Oxalobacteraceae</taxon>
        <taxon>Undibacterium</taxon>
    </lineage>
</organism>
<evidence type="ECO:0000259" key="9">
    <source>
        <dbReference type="Pfam" id="PF12704"/>
    </source>
</evidence>
<dbReference type="Pfam" id="PF12704">
    <property type="entry name" value="MacB_PCD"/>
    <property type="match status" value="1"/>
</dbReference>
<dbReference type="PANTHER" id="PTHR30572:SF4">
    <property type="entry name" value="ABC TRANSPORTER PERMEASE YTRF"/>
    <property type="match status" value="1"/>
</dbReference>
<feature type="domain" description="MacB-like periplasmic core" evidence="9">
    <location>
        <begin position="54"/>
        <end position="259"/>
    </location>
</feature>
<keyword evidence="2" id="KW-1003">Cell membrane</keyword>
<evidence type="ECO:0000259" key="8">
    <source>
        <dbReference type="Pfam" id="PF02687"/>
    </source>
</evidence>
<feature type="transmembrane region" description="Helical" evidence="7">
    <location>
        <begin position="346"/>
        <end position="368"/>
    </location>
</feature>
<evidence type="ECO:0000256" key="5">
    <source>
        <dbReference type="ARBA" id="ARBA00023136"/>
    </source>
</evidence>
<dbReference type="InterPro" id="IPR050250">
    <property type="entry name" value="Macrolide_Exporter_MacB"/>
</dbReference>
<dbReference type="PANTHER" id="PTHR30572">
    <property type="entry name" value="MEMBRANE COMPONENT OF TRANSPORTER-RELATED"/>
    <property type="match status" value="1"/>
</dbReference>
<evidence type="ECO:0000256" key="4">
    <source>
        <dbReference type="ARBA" id="ARBA00022989"/>
    </source>
</evidence>
<dbReference type="Proteomes" id="UP000637632">
    <property type="component" value="Unassembled WGS sequence"/>
</dbReference>
<dbReference type="InterPro" id="IPR003838">
    <property type="entry name" value="ABC3_permease_C"/>
</dbReference>
<evidence type="ECO:0000256" key="1">
    <source>
        <dbReference type="ARBA" id="ARBA00004651"/>
    </source>
</evidence>
<dbReference type="RefSeq" id="WP_190479196.1">
    <property type="nucleotide sequence ID" value="NZ_JACOFT010000003.1"/>
</dbReference>
<comment type="caution">
    <text evidence="10">The sequence shown here is derived from an EMBL/GenBank/DDBJ whole genome shotgun (WGS) entry which is preliminary data.</text>
</comment>
<feature type="domain" description="ABC3 transporter permease C-terminal" evidence="8">
    <location>
        <begin position="299"/>
        <end position="408"/>
    </location>
</feature>
<keyword evidence="4 7" id="KW-1133">Transmembrane helix</keyword>
<comment type="subcellular location">
    <subcellularLocation>
        <location evidence="1">Cell membrane</location>
        <topology evidence="1">Multi-pass membrane protein</topology>
    </subcellularLocation>
</comment>
<evidence type="ECO:0000256" key="7">
    <source>
        <dbReference type="SAM" id="Phobius"/>
    </source>
</evidence>
<evidence type="ECO:0000256" key="2">
    <source>
        <dbReference type="ARBA" id="ARBA00022475"/>
    </source>
</evidence>